<dbReference type="EMBL" id="BNAT01000001">
    <property type="protein sequence ID" value="GHH81073.1"/>
    <property type="molecule type" value="Genomic_DNA"/>
</dbReference>
<organism evidence="2 3">
    <name type="scientific">Streptomyces capitiformicae</name>
    <dbReference type="NCBI Taxonomy" id="2014920"/>
    <lineage>
        <taxon>Bacteria</taxon>
        <taxon>Bacillati</taxon>
        <taxon>Actinomycetota</taxon>
        <taxon>Actinomycetes</taxon>
        <taxon>Kitasatosporales</taxon>
        <taxon>Streptomycetaceae</taxon>
        <taxon>Streptomyces</taxon>
    </lineage>
</organism>
<feature type="region of interest" description="Disordered" evidence="1">
    <location>
        <begin position="1"/>
        <end position="25"/>
    </location>
</feature>
<accession>A0A919L230</accession>
<dbReference type="RefSeq" id="WP_189780425.1">
    <property type="nucleotide sequence ID" value="NZ_BNAT01000001.1"/>
</dbReference>
<name>A0A919L230_9ACTN</name>
<evidence type="ECO:0000313" key="3">
    <source>
        <dbReference type="Proteomes" id="UP000603227"/>
    </source>
</evidence>
<sequence>MNRGERKQRGTSGRTSHPQQFVLPDHLPGEDEYRVFMAHLTGCADCGYGQVQCGKATELWHAYKVARRPAERRT</sequence>
<dbReference type="Proteomes" id="UP000603227">
    <property type="component" value="Unassembled WGS sequence"/>
</dbReference>
<evidence type="ECO:0000256" key="1">
    <source>
        <dbReference type="SAM" id="MobiDB-lite"/>
    </source>
</evidence>
<comment type="caution">
    <text evidence="2">The sequence shown here is derived from an EMBL/GenBank/DDBJ whole genome shotgun (WGS) entry which is preliminary data.</text>
</comment>
<protein>
    <submittedName>
        <fullName evidence="2">Uncharacterized protein</fullName>
    </submittedName>
</protein>
<evidence type="ECO:0000313" key="2">
    <source>
        <dbReference type="EMBL" id="GHH81073.1"/>
    </source>
</evidence>
<dbReference type="AlphaFoldDB" id="A0A919L230"/>
<reference evidence="2" key="1">
    <citation type="journal article" date="2014" name="Int. J. Syst. Evol. Microbiol.">
        <title>Complete genome sequence of Corynebacterium casei LMG S-19264T (=DSM 44701T), isolated from a smear-ripened cheese.</title>
        <authorList>
            <consortium name="US DOE Joint Genome Institute (JGI-PGF)"/>
            <person name="Walter F."/>
            <person name="Albersmeier A."/>
            <person name="Kalinowski J."/>
            <person name="Ruckert C."/>
        </authorList>
    </citation>
    <scope>NUCLEOTIDE SEQUENCE</scope>
    <source>
        <strain evidence="2">CGMCC 4.7403</strain>
    </source>
</reference>
<proteinExistence type="predicted"/>
<feature type="compositionally biased region" description="Polar residues" evidence="1">
    <location>
        <begin position="10"/>
        <end position="19"/>
    </location>
</feature>
<keyword evidence="3" id="KW-1185">Reference proteome</keyword>
<gene>
    <name evidence="2" type="ORF">GCM10017771_01970</name>
</gene>
<reference evidence="2" key="2">
    <citation type="submission" date="2020-09" db="EMBL/GenBank/DDBJ databases">
        <authorList>
            <person name="Sun Q."/>
            <person name="Zhou Y."/>
        </authorList>
    </citation>
    <scope>NUCLEOTIDE SEQUENCE</scope>
    <source>
        <strain evidence="2">CGMCC 4.7403</strain>
    </source>
</reference>